<proteinExistence type="predicted"/>
<dbReference type="SUPFAM" id="SSF50978">
    <property type="entry name" value="WD40 repeat-like"/>
    <property type="match status" value="1"/>
</dbReference>
<evidence type="ECO:0000313" key="6">
    <source>
        <dbReference type="Proteomes" id="UP000002489"/>
    </source>
</evidence>
<organism evidence="5 6">
    <name type="scientific">Fusarium oxysporum (strain Fo5176)</name>
    <name type="common">Fusarium vascular wilt</name>
    <dbReference type="NCBI Taxonomy" id="660025"/>
    <lineage>
        <taxon>Eukaryota</taxon>
        <taxon>Fungi</taxon>
        <taxon>Dikarya</taxon>
        <taxon>Ascomycota</taxon>
        <taxon>Pezizomycotina</taxon>
        <taxon>Sordariomycetes</taxon>
        <taxon>Hypocreomycetidae</taxon>
        <taxon>Hypocreales</taxon>
        <taxon>Nectriaceae</taxon>
        <taxon>Fusarium</taxon>
        <taxon>Fusarium oxysporum species complex</taxon>
    </lineage>
</organism>
<feature type="domain" description="NACHT" evidence="4">
    <location>
        <begin position="116"/>
        <end position="230"/>
    </location>
</feature>
<dbReference type="PROSITE" id="PS00678">
    <property type="entry name" value="WD_REPEATS_1"/>
    <property type="match status" value="3"/>
</dbReference>
<name>A0A0D2XS57_FUSOF</name>
<evidence type="ECO:0000313" key="5">
    <source>
        <dbReference type="EnsemblFungi" id="FOXG_06809P0"/>
    </source>
</evidence>
<evidence type="ECO:0000256" key="1">
    <source>
        <dbReference type="ARBA" id="ARBA00022574"/>
    </source>
</evidence>
<dbReference type="Proteomes" id="UP000002489">
    <property type="component" value="Unassembled WGS sequence"/>
</dbReference>
<feature type="repeat" description="WD" evidence="3">
    <location>
        <begin position="568"/>
        <end position="609"/>
    </location>
</feature>
<dbReference type="PROSITE" id="PS50294">
    <property type="entry name" value="WD_REPEATS_REGION"/>
    <property type="match status" value="4"/>
</dbReference>
<dbReference type="InterPro" id="IPR027417">
    <property type="entry name" value="P-loop_NTPase"/>
</dbReference>
<dbReference type="PRINTS" id="PR00320">
    <property type="entry name" value="GPROTEINBRPT"/>
</dbReference>
<accession>A0A0D2XS57</accession>
<evidence type="ECO:0000259" key="4">
    <source>
        <dbReference type="PROSITE" id="PS50837"/>
    </source>
</evidence>
<feature type="repeat" description="WD" evidence="3">
    <location>
        <begin position="526"/>
        <end position="567"/>
    </location>
</feature>
<dbReference type="InterPro" id="IPR015943">
    <property type="entry name" value="WD40/YVTN_repeat-like_dom_sf"/>
</dbReference>
<feature type="repeat" description="WD" evidence="3">
    <location>
        <begin position="484"/>
        <end position="525"/>
    </location>
</feature>
<dbReference type="AlphaFoldDB" id="A0A0D2XS57"/>
<keyword evidence="2" id="KW-0677">Repeat</keyword>
<dbReference type="InterPro" id="IPR007111">
    <property type="entry name" value="NACHT_NTPase"/>
</dbReference>
<dbReference type="PANTHER" id="PTHR19848">
    <property type="entry name" value="WD40 REPEAT PROTEIN"/>
    <property type="match status" value="1"/>
</dbReference>
<dbReference type="EnsemblFungi" id="FOXG_06809T0">
    <property type="protein sequence ID" value="FOXG_06809P0"/>
    <property type="gene ID" value="FOXG_06809"/>
</dbReference>
<dbReference type="SUPFAM" id="SSF52540">
    <property type="entry name" value="P-loop containing nucleoside triphosphate hydrolases"/>
    <property type="match status" value="1"/>
</dbReference>
<dbReference type="Gene3D" id="3.40.50.300">
    <property type="entry name" value="P-loop containing nucleotide triphosphate hydrolases"/>
    <property type="match status" value="1"/>
</dbReference>
<evidence type="ECO:0000256" key="2">
    <source>
        <dbReference type="ARBA" id="ARBA00022737"/>
    </source>
</evidence>
<dbReference type="InterPro" id="IPR056884">
    <property type="entry name" value="NPHP3-like_N"/>
</dbReference>
<evidence type="ECO:0000256" key="3">
    <source>
        <dbReference type="PROSITE-ProRule" id="PRU00221"/>
    </source>
</evidence>
<dbReference type="STRING" id="426428.A0A0D2XS57"/>
<protein>
    <recommendedName>
        <fullName evidence="4">NACHT domain-containing protein</fullName>
    </recommendedName>
</protein>
<keyword evidence="1 3" id="KW-0853">WD repeat</keyword>
<dbReference type="PROSITE" id="PS50837">
    <property type="entry name" value="NACHT"/>
    <property type="match status" value="1"/>
</dbReference>
<reference evidence="6" key="1">
    <citation type="journal article" date="2012" name="Mol. Plant Microbe Interact.">
        <title>A highly conserved effector in Fusarium oxysporum is required for full virulence on Arabidopsis.</title>
        <authorList>
            <person name="Thatcher L.F."/>
            <person name="Gardiner D.M."/>
            <person name="Kazan K."/>
            <person name="Manners J."/>
        </authorList>
    </citation>
    <scope>NUCLEOTIDE SEQUENCE [LARGE SCALE GENOMIC DNA]</scope>
    <source>
        <strain evidence="6">Fo5176</strain>
    </source>
</reference>
<sequence>MQLNSYSDAAFLLSSYVPVASQRLVPYGCVKARPVRDVLAPPSIEEPRCTQLLEWFAKTKFPGVKNMRCLKHLYVTDPRDDKQRILETKGGLLKGSYCWILKNDRFQRFRDDPQSRLLWIKGDPGKGKTMLLCGIIDELEKESAKRLSYFFCQATEAQLSSATGVLRGLIYLLIIQQPSLISYVRTKYDTQEEKRFESINAWVPLTDIFMDMLNDPALEDVVLIIDALDDPVTLKELISLVESLEEFDQDELKETIGSCGSFLTLRKGVIYFVHQSAKEYLLDKASNQIVPSGTTDQHHTIFSRSLLVMSRSLRRDMYDLHHPGISIDDVRQPDPNPLASARYSCFYWVDHLSAAVSDRTLMPIDDLQDDGTVHQFLSKKYLYWLEALSLLGRIPKGVVAMTKLETLLNGSEGTRLFDFVRDARRFILAHGRAIRNAPLQAYVSALTFSPRRSVTRRLFKEEEPSWILAKPTIAENWDACLETLEGHDGGVNWVVFSPDGQRLASASREGTVKMWDIGTGHCTATLEGHGGGVHSVVFSLDGQRLASASHDTTVKIWDATTGHCMATLRGHDDEVCSVAFSLDGQRLASASRDRTVKIWDATTGECTATLEGHHGCVNSVVFSPDSQRLASASIDRIAKIWDATTVQCLATLVIGSVADTIRFDKTVYNLTHANAKATGSAPTANGSRIEVETCSGSRLNIVQ</sequence>
<dbReference type="InterPro" id="IPR019775">
    <property type="entry name" value="WD40_repeat_CS"/>
</dbReference>
<dbReference type="SMART" id="SM00320">
    <property type="entry name" value="WD40"/>
    <property type="match status" value="4"/>
</dbReference>
<dbReference type="Pfam" id="PF00400">
    <property type="entry name" value="WD40"/>
    <property type="match status" value="4"/>
</dbReference>
<feature type="repeat" description="WD" evidence="3">
    <location>
        <begin position="610"/>
        <end position="651"/>
    </location>
</feature>
<dbReference type="PANTHER" id="PTHR19848:SF8">
    <property type="entry name" value="F-BOX AND WD REPEAT DOMAIN CONTAINING 7"/>
    <property type="match status" value="1"/>
</dbReference>
<dbReference type="InterPro" id="IPR001680">
    <property type="entry name" value="WD40_rpt"/>
</dbReference>
<dbReference type="Gene3D" id="2.130.10.10">
    <property type="entry name" value="YVTN repeat-like/Quinoprotein amine dehydrogenase"/>
    <property type="match status" value="2"/>
</dbReference>
<dbReference type="InterPro" id="IPR020472">
    <property type="entry name" value="WD40_PAC1"/>
</dbReference>
<dbReference type="InterPro" id="IPR036322">
    <property type="entry name" value="WD40_repeat_dom_sf"/>
</dbReference>
<dbReference type="Pfam" id="PF24883">
    <property type="entry name" value="NPHP3_N"/>
    <property type="match status" value="1"/>
</dbReference>
<reference evidence="5" key="2">
    <citation type="submission" date="2025-08" db="UniProtKB">
        <authorList>
            <consortium name="EnsemblFungi"/>
        </authorList>
    </citation>
    <scope>IDENTIFICATION</scope>
    <source>
        <strain evidence="5">4287 / CBS 123668 / FGSC 9935 / NRRL 34936</strain>
    </source>
</reference>
<dbReference type="PROSITE" id="PS50082">
    <property type="entry name" value="WD_REPEATS_2"/>
    <property type="match status" value="4"/>
</dbReference>
<dbReference type="CDD" id="cd00200">
    <property type="entry name" value="WD40"/>
    <property type="match status" value="1"/>
</dbReference>